<evidence type="ECO:0000256" key="1">
    <source>
        <dbReference type="SAM" id="Phobius"/>
    </source>
</evidence>
<protein>
    <submittedName>
        <fullName evidence="2">Uncharacterized protein</fullName>
    </submittedName>
</protein>
<proteinExistence type="predicted"/>
<keyword evidence="1" id="KW-0472">Membrane</keyword>
<name>A0ABX3WKD9_9NEIS</name>
<keyword evidence="3" id="KW-1185">Reference proteome</keyword>
<keyword evidence="1" id="KW-0812">Transmembrane</keyword>
<evidence type="ECO:0000313" key="2">
    <source>
        <dbReference type="EMBL" id="OSI25959.1"/>
    </source>
</evidence>
<sequence length="67" mass="8050">MSWLMVGAMWDSFGKYVAFLIINSYLIVKMNDKIYFKWSVAVFLIFNGIIIYRLLNEIIPKYQYWIG</sequence>
<gene>
    <name evidence="2" type="ORF">BV913_12140</name>
</gene>
<keyword evidence="1" id="KW-1133">Transmembrane helix</keyword>
<accession>A0ABX3WKD9</accession>
<dbReference type="Proteomes" id="UP000193346">
    <property type="component" value="Unassembled WGS sequence"/>
</dbReference>
<evidence type="ECO:0000313" key="3">
    <source>
        <dbReference type="Proteomes" id="UP000193346"/>
    </source>
</evidence>
<comment type="caution">
    <text evidence="2">The sequence shown here is derived from an EMBL/GenBank/DDBJ whole genome shotgun (WGS) entry which is preliminary data.</text>
</comment>
<dbReference type="EMBL" id="MTAC01000055">
    <property type="protein sequence ID" value="OSI25959.1"/>
    <property type="molecule type" value="Genomic_DNA"/>
</dbReference>
<reference evidence="2 3" key="1">
    <citation type="submission" date="2017-01" db="EMBL/GenBank/DDBJ databases">
        <authorList>
            <person name="Wolfgang W.J."/>
            <person name="Cole J."/>
            <person name="Wroblewski D."/>
            <person name="Mcginnis J."/>
            <person name="Musser K.A."/>
        </authorList>
    </citation>
    <scope>NUCLEOTIDE SEQUENCE [LARGE SCALE GENOMIC DNA]</scope>
    <source>
        <strain evidence="2 3">93087</strain>
    </source>
</reference>
<organism evidence="2 3">
    <name type="scientific">Neisseria dumasiana</name>
    <dbReference type="NCBI Taxonomy" id="1931275"/>
    <lineage>
        <taxon>Bacteria</taxon>
        <taxon>Pseudomonadati</taxon>
        <taxon>Pseudomonadota</taxon>
        <taxon>Betaproteobacteria</taxon>
        <taxon>Neisseriales</taxon>
        <taxon>Neisseriaceae</taxon>
        <taxon>Neisseria</taxon>
    </lineage>
</organism>
<feature type="transmembrane region" description="Helical" evidence="1">
    <location>
        <begin position="35"/>
        <end position="55"/>
    </location>
</feature>
<feature type="transmembrane region" description="Helical" evidence="1">
    <location>
        <begin position="12"/>
        <end position="28"/>
    </location>
</feature>